<dbReference type="Proteomes" id="UP000613160">
    <property type="component" value="Unassembled WGS sequence"/>
</dbReference>
<evidence type="ECO:0000313" key="2">
    <source>
        <dbReference type="Proteomes" id="UP000613160"/>
    </source>
</evidence>
<name>A0A916Y3M7_9HYPH</name>
<organism evidence="1 2">
    <name type="scientific">Aureimonas glaciei</name>
    <dbReference type="NCBI Taxonomy" id="1776957"/>
    <lineage>
        <taxon>Bacteria</taxon>
        <taxon>Pseudomonadati</taxon>
        <taxon>Pseudomonadota</taxon>
        <taxon>Alphaproteobacteria</taxon>
        <taxon>Hyphomicrobiales</taxon>
        <taxon>Aurantimonadaceae</taxon>
        <taxon>Aureimonas</taxon>
    </lineage>
</organism>
<comment type="caution">
    <text evidence="1">The sequence shown here is derived from an EMBL/GenBank/DDBJ whole genome shotgun (WGS) entry which is preliminary data.</text>
</comment>
<sequence>MAVRTLITPGRVLVSKAGNNASPSMPDEGKIFDSDWGFTGTLLASGYYLDPAPPHDGNPDRTLSSGQHVIVLPAFFAVRDYLVQTTYAVTRSVAYYNGGWGSRSQFVHGPLFDARHWVVDTALNALTRVRSLAETGPDRYVRYPGAWSYQVYAV</sequence>
<gene>
    <name evidence="1" type="ORF">GCM10011335_35480</name>
</gene>
<reference evidence="1" key="1">
    <citation type="journal article" date="2014" name="Int. J. Syst. Evol. Microbiol.">
        <title>Complete genome sequence of Corynebacterium casei LMG S-19264T (=DSM 44701T), isolated from a smear-ripened cheese.</title>
        <authorList>
            <consortium name="US DOE Joint Genome Institute (JGI-PGF)"/>
            <person name="Walter F."/>
            <person name="Albersmeier A."/>
            <person name="Kalinowski J."/>
            <person name="Ruckert C."/>
        </authorList>
    </citation>
    <scope>NUCLEOTIDE SEQUENCE</scope>
    <source>
        <strain evidence="1">CGMCC 1.15493</strain>
    </source>
</reference>
<protein>
    <submittedName>
        <fullName evidence="1">Uncharacterized protein</fullName>
    </submittedName>
</protein>
<dbReference type="AlphaFoldDB" id="A0A916Y3M7"/>
<keyword evidence="2" id="KW-1185">Reference proteome</keyword>
<dbReference type="RefSeq" id="WP_188853200.1">
    <property type="nucleotide sequence ID" value="NZ_BMJJ01000009.1"/>
</dbReference>
<dbReference type="EMBL" id="BMJJ01000009">
    <property type="protein sequence ID" value="GGD29248.1"/>
    <property type="molecule type" value="Genomic_DNA"/>
</dbReference>
<reference evidence="1" key="2">
    <citation type="submission" date="2020-09" db="EMBL/GenBank/DDBJ databases">
        <authorList>
            <person name="Sun Q."/>
            <person name="Zhou Y."/>
        </authorList>
    </citation>
    <scope>NUCLEOTIDE SEQUENCE</scope>
    <source>
        <strain evidence="1">CGMCC 1.15493</strain>
    </source>
</reference>
<accession>A0A916Y3M7</accession>
<evidence type="ECO:0000313" key="1">
    <source>
        <dbReference type="EMBL" id="GGD29248.1"/>
    </source>
</evidence>
<proteinExistence type="predicted"/>